<organism evidence="1 2">
    <name type="scientific">Raoultibacter timonensis</name>
    <dbReference type="NCBI Taxonomy" id="1907662"/>
    <lineage>
        <taxon>Bacteria</taxon>
        <taxon>Bacillati</taxon>
        <taxon>Actinomycetota</taxon>
        <taxon>Coriobacteriia</taxon>
        <taxon>Eggerthellales</taxon>
        <taxon>Eggerthellaceae</taxon>
        <taxon>Raoultibacter</taxon>
    </lineage>
</organism>
<sequence length="82" mass="9422">MQVLNRGGVSVSKLIREVFGYMEATRSLLSLDHPGAEREADSKQAEIERKRSMVWSWVEAVPPPDADAGRFKRERIERKLRP</sequence>
<dbReference type="EMBL" id="AP025564">
    <property type="protein sequence ID" value="BDE95558.1"/>
    <property type="molecule type" value="Genomic_DNA"/>
</dbReference>
<keyword evidence="2" id="KW-1185">Reference proteome</keyword>
<evidence type="ECO:0000313" key="2">
    <source>
        <dbReference type="Proteomes" id="UP001320544"/>
    </source>
</evidence>
<reference evidence="1 2" key="1">
    <citation type="submission" date="2022-01" db="EMBL/GenBank/DDBJ databases">
        <title>Novel bile acid biosynthetic pathways are enriched in the microbiome of centenarians.</title>
        <authorList>
            <person name="Sato Y."/>
            <person name="Atarashi K."/>
            <person name="Plichta R.D."/>
            <person name="Arai Y."/>
            <person name="Sasajima S."/>
            <person name="Kearney M.S."/>
            <person name="Suda W."/>
            <person name="Takeshita K."/>
            <person name="Sasaki T."/>
            <person name="Okamoto S."/>
            <person name="Skelly N.A."/>
            <person name="Okamura Y."/>
            <person name="Vlamakis H."/>
            <person name="Li Y."/>
            <person name="Tanoue T."/>
            <person name="Takei H."/>
            <person name="Nittono H."/>
            <person name="Narushima S."/>
            <person name="Irie J."/>
            <person name="Itoh H."/>
            <person name="Moriya K."/>
            <person name="Sugiura Y."/>
            <person name="Suematsu M."/>
            <person name="Moritoki N."/>
            <person name="Shibata S."/>
            <person name="Littman R.D."/>
            <person name="Fischbach A.M."/>
            <person name="Uwamino Y."/>
            <person name="Inoue T."/>
            <person name="Honda A."/>
            <person name="Hattori M."/>
            <person name="Murai T."/>
            <person name="Xavier J.R."/>
            <person name="Hirose N."/>
            <person name="Honda K."/>
        </authorList>
    </citation>
    <scope>NUCLEOTIDE SEQUENCE [LARGE SCALE GENOMIC DNA]</scope>
    <source>
        <strain evidence="1 2">CE91-St30</strain>
    </source>
</reference>
<proteinExistence type="predicted"/>
<protein>
    <submittedName>
        <fullName evidence="1">Uncharacterized protein</fullName>
    </submittedName>
</protein>
<gene>
    <name evidence="1" type="ORF">CE91St30_08910</name>
</gene>
<dbReference type="Proteomes" id="UP001320544">
    <property type="component" value="Chromosome"/>
</dbReference>
<accession>A0ABM7WH40</accession>
<name>A0ABM7WH40_9ACTN</name>
<evidence type="ECO:0000313" key="1">
    <source>
        <dbReference type="EMBL" id="BDE95558.1"/>
    </source>
</evidence>